<feature type="compositionally biased region" description="Basic and acidic residues" evidence="1">
    <location>
        <begin position="1"/>
        <end position="18"/>
    </location>
</feature>
<gene>
    <name evidence="2" type="ORF">TNIN_167021</name>
</gene>
<name>A0A8X6WSX0_9ARAC</name>
<dbReference type="EMBL" id="BMAV01002154">
    <property type="protein sequence ID" value="GFY40867.1"/>
    <property type="molecule type" value="Genomic_DNA"/>
</dbReference>
<keyword evidence="3" id="KW-1185">Reference proteome</keyword>
<feature type="region of interest" description="Disordered" evidence="1">
    <location>
        <begin position="1"/>
        <end position="66"/>
    </location>
</feature>
<organism evidence="2 3">
    <name type="scientific">Trichonephila inaurata madagascariensis</name>
    <dbReference type="NCBI Taxonomy" id="2747483"/>
    <lineage>
        <taxon>Eukaryota</taxon>
        <taxon>Metazoa</taxon>
        <taxon>Ecdysozoa</taxon>
        <taxon>Arthropoda</taxon>
        <taxon>Chelicerata</taxon>
        <taxon>Arachnida</taxon>
        <taxon>Araneae</taxon>
        <taxon>Araneomorphae</taxon>
        <taxon>Entelegynae</taxon>
        <taxon>Araneoidea</taxon>
        <taxon>Nephilidae</taxon>
        <taxon>Trichonephila</taxon>
        <taxon>Trichonephila inaurata</taxon>
    </lineage>
</organism>
<protein>
    <submittedName>
        <fullName evidence="2">Uncharacterized protein</fullName>
    </submittedName>
</protein>
<accession>A0A8X6WSX0</accession>
<reference evidence="2" key="1">
    <citation type="submission" date="2020-08" db="EMBL/GenBank/DDBJ databases">
        <title>Multicomponent nature underlies the extraordinary mechanical properties of spider dragline silk.</title>
        <authorList>
            <person name="Kono N."/>
            <person name="Nakamura H."/>
            <person name="Mori M."/>
            <person name="Yoshida Y."/>
            <person name="Ohtoshi R."/>
            <person name="Malay A.D."/>
            <person name="Moran D.A.P."/>
            <person name="Tomita M."/>
            <person name="Numata K."/>
            <person name="Arakawa K."/>
        </authorList>
    </citation>
    <scope>NUCLEOTIDE SEQUENCE</scope>
</reference>
<comment type="caution">
    <text evidence="2">The sequence shown here is derived from an EMBL/GenBank/DDBJ whole genome shotgun (WGS) entry which is preliminary data.</text>
</comment>
<dbReference type="AlphaFoldDB" id="A0A8X6WSX0"/>
<evidence type="ECO:0000256" key="1">
    <source>
        <dbReference type="SAM" id="MobiDB-lite"/>
    </source>
</evidence>
<feature type="compositionally biased region" description="Polar residues" evidence="1">
    <location>
        <begin position="39"/>
        <end position="57"/>
    </location>
</feature>
<proteinExistence type="predicted"/>
<sequence>MGKPPEKSPSEDAHRRQTDAFPMAKRSKTPLNHHVPDRPSNNPLGIIQKGNTSTAQNELRGVAELG</sequence>
<evidence type="ECO:0000313" key="3">
    <source>
        <dbReference type="Proteomes" id="UP000886998"/>
    </source>
</evidence>
<evidence type="ECO:0000313" key="2">
    <source>
        <dbReference type="EMBL" id="GFY40867.1"/>
    </source>
</evidence>
<dbReference type="Proteomes" id="UP000886998">
    <property type="component" value="Unassembled WGS sequence"/>
</dbReference>